<evidence type="ECO:0000313" key="2">
    <source>
        <dbReference type="Proteomes" id="UP000030645"/>
    </source>
</evidence>
<keyword evidence="2" id="KW-1185">Reference proteome</keyword>
<sequence>MILQDDLNTLMEIDSVDRISDLPDFVLHDILEEAARTCILSKRWNRVWESFPILDFDQYTYLKIHSTDVKASSRLSPEQVGNFLNGEKNSLMRFSLCKGKVQKFHLMITLVDPNFACKVDECLELALQGGAVEIYLSLYKPYPPISGY</sequence>
<dbReference type="InterPro" id="IPR036047">
    <property type="entry name" value="F-box-like_dom_sf"/>
</dbReference>
<proteinExistence type="predicted"/>
<reference evidence="2" key="1">
    <citation type="submission" date="2013-01" db="EMBL/GenBank/DDBJ databases">
        <title>Draft Genome Sequence of a Mulberry Tree, Morus notabilis C.K. Schneid.</title>
        <authorList>
            <person name="He N."/>
            <person name="Zhao S."/>
        </authorList>
    </citation>
    <scope>NUCLEOTIDE SEQUENCE</scope>
</reference>
<name>W9RSF7_9ROSA</name>
<protein>
    <recommendedName>
        <fullName evidence="3">F-box domain-containing protein</fullName>
    </recommendedName>
</protein>
<dbReference type="PANTHER" id="PTHR32212">
    <property type="entry name" value="CYCLIN-LIKE F-BOX"/>
    <property type="match status" value="1"/>
</dbReference>
<gene>
    <name evidence="1" type="ORF">L484_021521</name>
</gene>
<organism evidence="1 2">
    <name type="scientific">Morus notabilis</name>
    <dbReference type="NCBI Taxonomy" id="981085"/>
    <lineage>
        <taxon>Eukaryota</taxon>
        <taxon>Viridiplantae</taxon>
        <taxon>Streptophyta</taxon>
        <taxon>Embryophyta</taxon>
        <taxon>Tracheophyta</taxon>
        <taxon>Spermatophyta</taxon>
        <taxon>Magnoliopsida</taxon>
        <taxon>eudicotyledons</taxon>
        <taxon>Gunneridae</taxon>
        <taxon>Pentapetalae</taxon>
        <taxon>rosids</taxon>
        <taxon>fabids</taxon>
        <taxon>Rosales</taxon>
        <taxon>Moraceae</taxon>
        <taxon>Moreae</taxon>
        <taxon>Morus</taxon>
    </lineage>
</organism>
<dbReference type="STRING" id="981085.W9RSF7"/>
<accession>W9RSF7</accession>
<dbReference type="SUPFAM" id="SSF81383">
    <property type="entry name" value="F-box domain"/>
    <property type="match status" value="1"/>
</dbReference>
<dbReference type="PANTHER" id="PTHR32212:SF234">
    <property type="entry name" value="F-BOX_LRR-REPEAT PROTEIN 13-LIKE"/>
    <property type="match status" value="1"/>
</dbReference>
<evidence type="ECO:0008006" key="3">
    <source>
        <dbReference type="Google" id="ProtNLM"/>
    </source>
</evidence>
<dbReference type="Proteomes" id="UP000030645">
    <property type="component" value="Unassembled WGS sequence"/>
</dbReference>
<dbReference type="EMBL" id="KE345565">
    <property type="protein sequence ID" value="EXC06685.1"/>
    <property type="molecule type" value="Genomic_DNA"/>
</dbReference>
<dbReference type="AlphaFoldDB" id="W9RSF7"/>
<evidence type="ECO:0000313" key="1">
    <source>
        <dbReference type="EMBL" id="EXC06685.1"/>
    </source>
</evidence>